<dbReference type="InterPro" id="IPR007607">
    <property type="entry name" value="BacA/B"/>
</dbReference>
<dbReference type="Proteomes" id="UP000594463">
    <property type="component" value="Chromosome"/>
</dbReference>
<evidence type="ECO:0000256" key="1">
    <source>
        <dbReference type="ARBA" id="ARBA00044755"/>
    </source>
</evidence>
<proteinExistence type="inferred from homology"/>
<evidence type="ECO:0000313" key="3">
    <source>
        <dbReference type="Proteomes" id="UP000594463"/>
    </source>
</evidence>
<dbReference type="PANTHER" id="PTHR35024">
    <property type="entry name" value="HYPOTHETICAL CYTOSOLIC PROTEIN"/>
    <property type="match status" value="1"/>
</dbReference>
<evidence type="ECO:0008006" key="4">
    <source>
        <dbReference type="Google" id="ProtNLM"/>
    </source>
</evidence>
<organism evidence="2 3">
    <name type="scientific">Atribacter laminatus</name>
    <dbReference type="NCBI Taxonomy" id="2847778"/>
    <lineage>
        <taxon>Bacteria</taxon>
        <taxon>Pseudomonadati</taxon>
        <taxon>Atribacterota</taxon>
        <taxon>Atribacteria</taxon>
        <taxon>Atribacterales</taxon>
        <taxon>Atribacteraceae</taxon>
        <taxon>Atribacter</taxon>
    </lineage>
</organism>
<sequence length="148" mass="16705">MDWNNLICTWSDKIRSQSNQHFIETVLKKHPVELYLPEDTFFEGSIHVEGLIRLEGKVNGKIQCPIVIIAENALVTAEIEANCLYIEGHFRGIARVSFLYLSKLGRCEGNIKTNCIFVEEGARMQSKVTIEKGDNPPQSDLVTPSENL</sequence>
<protein>
    <recommendedName>
        <fullName evidence="4">Polymer-forming cytoskeletal protein</fullName>
    </recommendedName>
</protein>
<name>A0A7T1AKQ2_ATRLM</name>
<dbReference type="KEGG" id="alam:RT761_00914"/>
<keyword evidence="3" id="KW-1185">Reference proteome</keyword>
<comment type="similarity">
    <text evidence="1">Belongs to the bactofilin family.</text>
</comment>
<dbReference type="PANTHER" id="PTHR35024:SF4">
    <property type="entry name" value="POLYMER-FORMING CYTOSKELETAL PROTEIN"/>
    <property type="match status" value="1"/>
</dbReference>
<dbReference type="EMBL" id="CP065383">
    <property type="protein sequence ID" value="QPM67702.1"/>
    <property type="molecule type" value="Genomic_DNA"/>
</dbReference>
<accession>A0A7T1AKQ2</accession>
<dbReference type="Pfam" id="PF04519">
    <property type="entry name" value="Bactofilin"/>
    <property type="match status" value="1"/>
</dbReference>
<dbReference type="AlphaFoldDB" id="A0A7T1AKQ2"/>
<reference evidence="2 3" key="1">
    <citation type="journal article" date="2021" name="Nat. Commun.">
        <title>Isolation of a member of the candidate phylum Atribacteria reveals a unique cell membrane structure.</title>
        <authorList>
            <person name="Taiki K."/>
            <person name="Nobu M.K."/>
            <person name="Kusada H."/>
            <person name="Meng X.-Y."/>
            <person name="Hosoki N."/>
            <person name="Uematsu K."/>
            <person name="Yoshioka H."/>
            <person name="Kamagata Y."/>
            <person name="Tamaki H."/>
        </authorList>
    </citation>
    <scope>NUCLEOTIDE SEQUENCE [LARGE SCALE GENOMIC DNA]</scope>
    <source>
        <strain evidence="2 3">RT761</strain>
    </source>
</reference>
<gene>
    <name evidence="2" type="ORF">RT761_00914</name>
</gene>
<dbReference type="RefSeq" id="WP_218112890.1">
    <property type="nucleotide sequence ID" value="NZ_CP065383.1"/>
</dbReference>
<evidence type="ECO:0000313" key="2">
    <source>
        <dbReference type="EMBL" id="QPM67702.1"/>
    </source>
</evidence>